<dbReference type="PANTHER" id="PTHR46268">
    <property type="entry name" value="STRESS RESPONSE PROTEIN NHAX"/>
    <property type="match status" value="1"/>
</dbReference>
<proteinExistence type="inferred from homology"/>
<dbReference type="Proteomes" id="UP000094329">
    <property type="component" value="Unassembled WGS sequence"/>
</dbReference>
<comment type="subcellular location">
    <subcellularLocation>
        <location evidence="1 5">Cytoplasm</location>
    </subcellularLocation>
</comment>
<dbReference type="PANTHER" id="PTHR46268:SF23">
    <property type="entry name" value="UNIVERSAL STRESS PROTEIN A-RELATED"/>
    <property type="match status" value="1"/>
</dbReference>
<evidence type="ECO:0000313" key="8">
    <source>
        <dbReference type="Proteomes" id="UP000094329"/>
    </source>
</evidence>
<protein>
    <recommendedName>
        <fullName evidence="5">Universal stress protein</fullName>
    </recommendedName>
</protein>
<keyword evidence="4 5" id="KW-0963">Cytoplasm</keyword>
<keyword evidence="8" id="KW-1185">Reference proteome</keyword>
<feature type="domain" description="UspA" evidence="6">
    <location>
        <begin position="5"/>
        <end position="136"/>
    </location>
</feature>
<dbReference type="SUPFAM" id="SSF52402">
    <property type="entry name" value="Adenine nucleotide alpha hydrolases-like"/>
    <property type="match status" value="1"/>
</dbReference>
<name>A0ABX2ZZM4_9GAMM</name>
<dbReference type="PIRSF" id="PIRSF006276">
    <property type="entry name" value="UspA"/>
    <property type="match status" value="1"/>
</dbReference>
<evidence type="ECO:0000256" key="1">
    <source>
        <dbReference type="ARBA" id="ARBA00004496"/>
    </source>
</evidence>
<dbReference type="RefSeq" id="WP_069311646.1">
    <property type="nucleotide sequence ID" value="NZ_MDTU01000001.1"/>
</dbReference>
<dbReference type="Gene3D" id="3.40.50.620">
    <property type="entry name" value="HUPs"/>
    <property type="match status" value="1"/>
</dbReference>
<dbReference type="InterPro" id="IPR014729">
    <property type="entry name" value="Rossmann-like_a/b/a_fold"/>
</dbReference>
<dbReference type="InterPro" id="IPR006016">
    <property type="entry name" value="UspA"/>
</dbReference>
<comment type="similarity">
    <text evidence="2 5">Belongs to the universal stress protein A family.</text>
</comment>
<gene>
    <name evidence="7" type="ORF">BGC07_01210</name>
</gene>
<evidence type="ECO:0000256" key="4">
    <source>
        <dbReference type="ARBA" id="ARBA00022490"/>
    </source>
</evidence>
<reference evidence="7 8" key="1">
    <citation type="submission" date="2016-08" db="EMBL/GenBank/DDBJ databases">
        <title>Draft genome sequence of Candidatus Piscirickettsia litoralis, from seawater.</title>
        <authorList>
            <person name="Wan X."/>
            <person name="Lee A.J."/>
            <person name="Hou S."/>
            <person name="Donachie S.P."/>
        </authorList>
    </citation>
    <scope>NUCLEOTIDE SEQUENCE [LARGE SCALE GENOMIC DNA]</scope>
    <source>
        <strain evidence="7 8">Y2</strain>
    </source>
</reference>
<evidence type="ECO:0000313" key="7">
    <source>
        <dbReference type="EMBL" id="ODN41844.1"/>
    </source>
</evidence>
<dbReference type="PRINTS" id="PR01438">
    <property type="entry name" value="UNVRSLSTRESS"/>
</dbReference>
<comment type="subunit">
    <text evidence="3">Homodimer.</text>
</comment>
<comment type="caution">
    <text evidence="7">The sequence shown here is derived from an EMBL/GenBank/DDBJ whole genome shotgun (WGS) entry which is preliminary data.</text>
</comment>
<evidence type="ECO:0000256" key="5">
    <source>
        <dbReference type="PIRNR" id="PIRNR006276"/>
    </source>
</evidence>
<dbReference type="InterPro" id="IPR006015">
    <property type="entry name" value="Universal_stress_UspA"/>
</dbReference>
<dbReference type="EMBL" id="MDTU01000001">
    <property type="protein sequence ID" value="ODN41844.1"/>
    <property type="molecule type" value="Genomic_DNA"/>
</dbReference>
<organism evidence="7 8">
    <name type="scientific">Piscirickettsia litoralis</name>
    <dbReference type="NCBI Taxonomy" id="1891921"/>
    <lineage>
        <taxon>Bacteria</taxon>
        <taxon>Pseudomonadati</taxon>
        <taxon>Pseudomonadota</taxon>
        <taxon>Gammaproteobacteria</taxon>
        <taxon>Thiotrichales</taxon>
        <taxon>Piscirickettsiaceae</taxon>
        <taxon>Piscirickettsia</taxon>
    </lineage>
</organism>
<evidence type="ECO:0000259" key="6">
    <source>
        <dbReference type="Pfam" id="PF00582"/>
    </source>
</evidence>
<sequence>MTKKYKHALFATDLDEGSSEAIQQAQELSSQLAGKFSLLHVVPDISRTYGYMGAPIYDSELLKSAADEMALMCNKLDISEDSQNIVEGYPKEDILTFAKDENVDLIILSGHRHHWLGMLGSTANVIVNKAECDVFVLASTKNKLLKGDRHPILSKLIS</sequence>
<evidence type="ECO:0000256" key="2">
    <source>
        <dbReference type="ARBA" id="ARBA00008791"/>
    </source>
</evidence>
<evidence type="ECO:0000256" key="3">
    <source>
        <dbReference type="ARBA" id="ARBA00011738"/>
    </source>
</evidence>
<dbReference type="Pfam" id="PF00582">
    <property type="entry name" value="Usp"/>
    <property type="match status" value="1"/>
</dbReference>
<accession>A0ABX2ZZM4</accession>